<accession>A0ABM0MA18</accession>
<keyword evidence="1" id="KW-1015">Disulfide bond</keyword>
<dbReference type="Proteomes" id="UP000694865">
    <property type="component" value="Unplaced"/>
</dbReference>
<dbReference type="PROSITE" id="PS50835">
    <property type="entry name" value="IG_LIKE"/>
    <property type="match status" value="2"/>
</dbReference>
<dbReference type="PANTHER" id="PTHR45889">
    <property type="entry name" value="IG-LIKE DOMAIN-CONTAINING PROTEIN"/>
    <property type="match status" value="1"/>
</dbReference>
<evidence type="ECO:0000313" key="5">
    <source>
        <dbReference type="RefSeq" id="XP_006816859.1"/>
    </source>
</evidence>
<keyword evidence="4" id="KW-1185">Reference proteome</keyword>
<feature type="signal peptide" evidence="2">
    <location>
        <begin position="1"/>
        <end position="18"/>
    </location>
</feature>
<dbReference type="Pfam" id="PF08205">
    <property type="entry name" value="C2-set_2"/>
    <property type="match status" value="1"/>
</dbReference>
<feature type="chain" id="PRO_5046254074" evidence="2">
    <location>
        <begin position="19"/>
        <end position="256"/>
    </location>
</feature>
<dbReference type="RefSeq" id="XP_006816859.1">
    <property type="nucleotide sequence ID" value="XM_006816796.1"/>
</dbReference>
<evidence type="ECO:0000259" key="3">
    <source>
        <dbReference type="PROSITE" id="PS50835"/>
    </source>
</evidence>
<evidence type="ECO:0000256" key="2">
    <source>
        <dbReference type="SAM" id="SignalP"/>
    </source>
</evidence>
<dbReference type="InterPro" id="IPR013162">
    <property type="entry name" value="CD80_C2-set"/>
</dbReference>
<sequence>MRFVIVLIGSIIAGITFATPPDAKYPECWPANIRDPTDSRSNEAGASVSITCQSKRGSPNPDLVWSRNGVDIVGNQEFTTNNVTKLTQNRYAWILSGIDHQATLTCTQTHPEANPKSCSVGPLRVRYGPDITLEPNTVGRVIGETAIFNCSARGNPAVTEIQWLFNDTSTLPDLQRFLLNADNQLTIHNITYSDYYLDIKCQAQSTRGIQSKTVEILPVNETTTKETSTGQKNTVASSHFVVFCNVAILFYQCIYK</sequence>
<dbReference type="InterPro" id="IPR036179">
    <property type="entry name" value="Ig-like_dom_sf"/>
</dbReference>
<dbReference type="InterPro" id="IPR013783">
    <property type="entry name" value="Ig-like_fold"/>
</dbReference>
<evidence type="ECO:0000256" key="1">
    <source>
        <dbReference type="ARBA" id="ARBA00023157"/>
    </source>
</evidence>
<name>A0ABM0MA18_SACKO</name>
<dbReference type="Gene3D" id="2.60.40.10">
    <property type="entry name" value="Immunoglobulins"/>
    <property type="match status" value="2"/>
</dbReference>
<feature type="domain" description="Ig-like" evidence="3">
    <location>
        <begin position="30"/>
        <end position="119"/>
    </location>
</feature>
<evidence type="ECO:0000313" key="4">
    <source>
        <dbReference type="Proteomes" id="UP000694865"/>
    </source>
</evidence>
<dbReference type="PANTHER" id="PTHR45889:SF8">
    <property type="entry name" value="IG-LIKE DOMAIN-CONTAINING PROTEIN"/>
    <property type="match status" value="1"/>
</dbReference>
<reference evidence="5" key="1">
    <citation type="submission" date="2025-08" db="UniProtKB">
        <authorList>
            <consortium name="RefSeq"/>
        </authorList>
    </citation>
    <scope>IDENTIFICATION</scope>
    <source>
        <tissue evidence="5">Testes</tissue>
    </source>
</reference>
<gene>
    <name evidence="5" type="primary">LOC102805011</name>
</gene>
<dbReference type="Pfam" id="PF13927">
    <property type="entry name" value="Ig_3"/>
    <property type="match status" value="1"/>
</dbReference>
<keyword evidence="2" id="KW-0732">Signal</keyword>
<organism evidence="4 5">
    <name type="scientific">Saccoglossus kowalevskii</name>
    <name type="common">Acorn worm</name>
    <dbReference type="NCBI Taxonomy" id="10224"/>
    <lineage>
        <taxon>Eukaryota</taxon>
        <taxon>Metazoa</taxon>
        <taxon>Hemichordata</taxon>
        <taxon>Enteropneusta</taxon>
        <taxon>Harrimaniidae</taxon>
        <taxon>Saccoglossus</taxon>
    </lineage>
</organism>
<dbReference type="GeneID" id="102805011"/>
<protein>
    <submittedName>
        <fullName evidence="5">Cell adhesion molecule 4-like</fullName>
    </submittedName>
</protein>
<proteinExistence type="predicted"/>
<dbReference type="InterPro" id="IPR007110">
    <property type="entry name" value="Ig-like_dom"/>
</dbReference>
<feature type="domain" description="Ig-like" evidence="3">
    <location>
        <begin position="129"/>
        <end position="215"/>
    </location>
</feature>
<dbReference type="SUPFAM" id="SSF48726">
    <property type="entry name" value="Immunoglobulin"/>
    <property type="match status" value="2"/>
</dbReference>